<dbReference type="PATRIC" id="fig|1415166.3.peg.4477"/>
<proteinExistence type="predicted"/>
<gene>
    <name evidence="2" type="ORF">NONO_c43610</name>
</gene>
<evidence type="ECO:0000256" key="1">
    <source>
        <dbReference type="SAM" id="Phobius"/>
    </source>
</evidence>
<keyword evidence="1" id="KW-0472">Membrane</keyword>
<dbReference type="Proteomes" id="UP000019150">
    <property type="component" value="Chromosome"/>
</dbReference>
<keyword evidence="1" id="KW-0812">Transmembrane</keyword>
<sequence length="68" mass="7359">MTGFPATGPALAFGSGPGYLPVYDTVQAWIGTGVLLVFVMVILVEVGSVAFRGHGIRPGAWFRYHRHR</sequence>
<evidence type="ECO:0000313" key="3">
    <source>
        <dbReference type="Proteomes" id="UP000019150"/>
    </source>
</evidence>
<organism evidence="2 3">
    <name type="scientific">Nocardia nova SH22a</name>
    <dbReference type="NCBI Taxonomy" id="1415166"/>
    <lineage>
        <taxon>Bacteria</taxon>
        <taxon>Bacillati</taxon>
        <taxon>Actinomycetota</taxon>
        <taxon>Actinomycetes</taxon>
        <taxon>Mycobacteriales</taxon>
        <taxon>Nocardiaceae</taxon>
        <taxon>Nocardia</taxon>
    </lineage>
</organism>
<feature type="transmembrane region" description="Helical" evidence="1">
    <location>
        <begin position="28"/>
        <end position="51"/>
    </location>
</feature>
<name>W5TIG3_9NOCA</name>
<dbReference type="KEGG" id="nno:NONO_c43610"/>
<dbReference type="AlphaFoldDB" id="W5TIG3"/>
<keyword evidence="1" id="KW-1133">Transmembrane helix</keyword>
<evidence type="ECO:0000313" key="2">
    <source>
        <dbReference type="EMBL" id="AHH19145.1"/>
    </source>
</evidence>
<reference evidence="2 3" key="1">
    <citation type="journal article" date="2014" name="Appl. Environ. Microbiol.">
        <title>Insights into the Microbial Degradation of Rubber and Gutta-Percha by Analysis of the Complete Genome of Nocardia nova SH22a.</title>
        <authorList>
            <person name="Luo Q."/>
            <person name="Hiessl S."/>
            <person name="Poehlein A."/>
            <person name="Daniel R."/>
            <person name="Steinbuchel A."/>
        </authorList>
    </citation>
    <scope>NUCLEOTIDE SEQUENCE [LARGE SCALE GENOMIC DNA]</scope>
    <source>
        <strain evidence="2">SH22a</strain>
    </source>
</reference>
<keyword evidence="3" id="KW-1185">Reference proteome</keyword>
<dbReference type="EMBL" id="CP006850">
    <property type="protein sequence ID" value="AHH19145.1"/>
    <property type="molecule type" value="Genomic_DNA"/>
</dbReference>
<accession>W5TIG3</accession>
<dbReference type="HOGENOM" id="CLU_2789757_0_0_11"/>
<protein>
    <submittedName>
        <fullName evidence="2">Uncharacterized protein</fullName>
    </submittedName>
</protein>